<dbReference type="PANTHER" id="PTHR46696">
    <property type="entry name" value="P450, PUTATIVE (EUROFUNG)-RELATED"/>
    <property type="match status" value="1"/>
</dbReference>
<dbReference type="InterPro" id="IPR001128">
    <property type="entry name" value="Cyt_P450"/>
</dbReference>
<proteinExistence type="inferred from homology"/>
<protein>
    <submittedName>
        <fullName evidence="3">Cytochrome P450</fullName>
    </submittedName>
</protein>
<dbReference type="PROSITE" id="PS00086">
    <property type="entry name" value="CYTOCHROME_P450"/>
    <property type="match status" value="1"/>
</dbReference>
<evidence type="ECO:0000313" key="4">
    <source>
        <dbReference type="Proteomes" id="UP001296993"/>
    </source>
</evidence>
<dbReference type="EMBL" id="JAGIOF010000004">
    <property type="protein sequence ID" value="MBP2388848.1"/>
    <property type="molecule type" value="Genomic_DNA"/>
</dbReference>
<dbReference type="SUPFAM" id="SSF48264">
    <property type="entry name" value="Cytochrome P450"/>
    <property type="match status" value="1"/>
</dbReference>
<dbReference type="Proteomes" id="UP001296993">
    <property type="component" value="Unassembled WGS sequence"/>
</dbReference>
<keyword evidence="2" id="KW-0349">Heme</keyword>
<keyword evidence="2" id="KW-0479">Metal-binding</keyword>
<gene>
    <name evidence="3" type="ORF">JOF47_004421</name>
</gene>
<dbReference type="RefSeq" id="WP_210002760.1">
    <property type="nucleotide sequence ID" value="NZ_BAAAJY010000014.1"/>
</dbReference>
<dbReference type="PANTHER" id="PTHR46696:SF1">
    <property type="entry name" value="CYTOCHROME P450 YJIB-RELATED"/>
    <property type="match status" value="1"/>
</dbReference>
<comment type="similarity">
    <text evidence="1 2">Belongs to the cytochrome P450 family.</text>
</comment>
<dbReference type="Pfam" id="PF00067">
    <property type="entry name" value="p450"/>
    <property type="match status" value="1"/>
</dbReference>
<name>A0ABS4XKA6_9MICC</name>
<comment type="caution">
    <text evidence="3">The sequence shown here is derived from an EMBL/GenBank/DDBJ whole genome shotgun (WGS) entry which is preliminary data.</text>
</comment>
<evidence type="ECO:0000256" key="2">
    <source>
        <dbReference type="RuleBase" id="RU000461"/>
    </source>
</evidence>
<reference evidence="3 4" key="1">
    <citation type="submission" date="2021-03" db="EMBL/GenBank/DDBJ databases">
        <title>Sequencing the genomes of 1000 actinobacteria strains.</title>
        <authorList>
            <person name="Klenk H.-P."/>
        </authorList>
    </citation>
    <scope>NUCLEOTIDE SEQUENCE [LARGE SCALE GENOMIC DNA]</scope>
    <source>
        <strain evidence="3 4">DSM 15797</strain>
    </source>
</reference>
<keyword evidence="2" id="KW-0408">Iron</keyword>
<dbReference type="InterPro" id="IPR017972">
    <property type="entry name" value="Cyt_P450_CS"/>
</dbReference>
<accession>A0ABS4XKA6</accession>
<evidence type="ECO:0000256" key="1">
    <source>
        <dbReference type="ARBA" id="ARBA00010617"/>
    </source>
</evidence>
<keyword evidence="2" id="KW-0503">Monooxygenase</keyword>
<dbReference type="Gene3D" id="1.10.630.10">
    <property type="entry name" value="Cytochrome P450"/>
    <property type="match status" value="1"/>
</dbReference>
<dbReference type="InterPro" id="IPR036396">
    <property type="entry name" value="Cyt_P450_sf"/>
</dbReference>
<evidence type="ECO:0000313" key="3">
    <source>
        <dbReference type="EMBL" id="MBP2388848.1"/>
    </source>
</evidence>
<keyword evidence="2" id="KW-0560">Oxidoreductase</keyword>
<keyword evidence="4" id="KW-1185">Reference proteome</keyword>
<sequence length="405" mass="44375">MTAPTQCPVNHGTIPVLDDDPFSPEILENPVPFQKRMREAGPVVFLSKYNVHAMGGYEDLSSAVANWQGLSSGSGVGLNEPWRARGLLQMDPPEHDAPREVLQEILSSRALRAMKDNCLERAGTLIDEILQGTTSGQQIEIDGHGQIGSVFPVNFFPDASGIDETDRENLVPYADHIFNALGPTNDLVKKGECKAAEYQEWATAKCQRDSLKPVGFGADIWAAADRGEILHEHAPLLTRSLLSAGVDTTVYGISGMLYAFASHPEQWDALRANPGLARVAFDESLRWESPVQQIFRKTTAEVNFGGSTIPAESRVMLCFAAANRDPRRWENPDKFDLTRDPSGHLSFGMGMHQCVGQHAARLQAASLLEKLIPRVKSIELAAPIGRQHNNTLRGLKSVPLRLTLA</sequence>
<organism evidence="3 4">
    <name type="scientific">Paeniglutamicibacter kerguelensis</name>
    <dbReference type="NCBI Taxonomy" id="254788"/>
    <lineage>
        <taxon>Bacteria</taxon>
        <taxon>Bacillati</taxon>
        <taxon>Actinomycetota</taxon>
        <taxon>Actinomycetes</taxon>
        <taxon>Micrococcales</taxon>
        <taxon>Micrococcaceae</taxon>
        <taxon>Paeniglutamicibacter</taxon>
    </lineage>
</organism>